<dbReference type="AlphaFoldDB" id="A0A8X6H6X9"/>
<feature type="region of interest" description="Disordered" evidence="1">
    <location>
        <begin position="166"/>
        <end position="219"/>
    </location>
</feature>
<evidence type="ECO:0000256" key="1">
    <source>
        <dbReference type="SAM" id="MobiDB-lite"/>
    </source>
</evidence>
<evidence type="ECO:0000313" key="4">
    <source>
        <dbReference type="EMBL" id="GFQ97363.1"/>
    </source>
</evidence>
<feature type="signal peptide" evidence="3">
    <location>
        <begin position="1"/>
        <end position="20"/>
    </location>
</feature>
<accession>A0A8X6H6X9</accession>
<name>A0A8X6H6X9_TRICU</name>
<comment type="caution">
    <text evidence="4">The sequence shown here is derived from an EMBL/GenBank/DDBJ whole genome shotgun (WGS) entry which is preliminary data.</text>
</comment>
<feature type="compositionally biased region" description="Low complexity" evidence="1">
    <location>
        <begin position="200"/>
        <end position="219"/>
    </location>
</feature>
<evidence type="ECO:0000256" key="3">
    <source>
        <dbReference type="SAM" id="SignalP"/>
    </source>
</evidence>
<feature type="chain" id="PRO_5036445987" evidence="3">
    <location>
        <begin position="21"/>
        <end position="389"/>
    </location>
</feature>
<evidence type="ECO:0000256" key="2">
    <source>
        <dbReference type="SAM" id="Phobius"/>
    </source>
</evidence>
<feature type="compositionally biased region" description="Acidic residues" evidence="1">
    <location>
        <begin position="342"/>
        <end position="354"/>
    </location>
</feature>
<reference evidence="4" key="1">
    <citation type="submission" date="2020-07" db="EMBL/GenBank/DDBJ databases">
        <title>Multicomponent nature underlies the extraordinary mechanical properties of spider dragline silk.</title>
        <authorList>
            <person name="Kono N."/>
            <person name="Nakamura H."/>
            <person name="Mori M."/>
            <person name="Yoshida Y."/>
            <person name="Ohtoshi R."/>
            <person name="Malay A.D."/>
            <person name="Moran D.A.P."/>
            <person name="Tomita M."/>
            <person name="Numata K."/>
            <person name="Arakawa K."/>
        </authorList>
    </citation>
    <scope>NUCLEOTIDE SEQUENCE</scope>
</reference>
<keyword evidence="5" id="KW-1185">Reference proteome</keyword>
<organism evidence="4 5">
    <name type="scientific">Trichonephila clavata</name>
    <name type="common">Joro spider</name>
    <name type="synonym">Nephila clavata</name>
    <dbReference type="NCBI Taxonomy" id="2740835"/>
    <lineage>
        <taxon>Eukaryota</taxon>
        <taxon>Metazoa</taxon>
        <taxon>Ecdysozoa</taxon>
        <taxon>Arthropoda</taxon>
        <taxon>Chelicerata</taxon>
        <taxon>Arachnida</taxon>
        <taxon>Araneae</taxon>
        <taxon>Araneomorphae</taxon>
        <taxon>Entelegynae</taxon>
        <taxon>Araneoidea</taxon>
        <taxon>Nephilidae</taxon>
        <taxon>Trichonephila</taxon>
    </lineage>
</organism>
<proteinExistence type="predicted"/>
<feature type="transmembrane region" description="Helical" evidence="2">
    <location>
        <begin position="368"/>
        <end position="387"/>
    </location>
</feature>
<gene>
    <name evidence="4" type="ORF">TNCT_667961</name>
</gene>
<evidence type="ECO:0000313" key="5">
    <source>
        <dbReference type="Proteomes" id="UP000887116"/>
    </source>
</evidence>
<dbReference type="OrthoDB" id="6436510at2759"/>
<feature type="region of interest" description="Disordered" evidence="1">
    <location>
        <begin position="249"/>
        <end position="354"/>
    </location>
</feature>
<keyword evidence="2" id="KW-0472">Membrane</keyword>
<feature type="compositionally biased region" description="Polar residues" evidence="1">
    <location>
        <begin position="307"/>
        <end position="325"/>
    </location>
</feature>
<feature type="compositionally biased region" description="Low complexity" evidence="1">
    <location>
        <begin position="249"/>
        <end position="306"/>
    </location>
</feature>
<keyword evidence="2" id="KW-1133">Transmembrane helix</keyword>
<sequence>MNFTGCFILILLLQYKKVSSYLEQELQESVSKAMQCIHRDPPKDPVLALSPKRFTQLVTMLRKTSDPPVCDKSRQYPPFQLEDKNSWTFCIFGFCKEGMCQCFKRYYGPTCAEHNTKCWLMYCFLTTCHTSLQSFNCKCDSRLEGSSRVTTNEYWYDDGKKNYYEPPPPDFYQGTGQQPGEPFIGPGYNIPIQEQKSRMQPVQQPVRQPSWNSAQQQYPGQQMQNQYLVQQQQYPGQQMQNQYLPQQQQYPGQQMQNQHLGQQQQYPGQQMQNQHLGQQQQYPGQQMQNQHLAQQQQYPGQQMQNQHLAQQSLRGHSSTYQNYGDNPSHHESSNEQENLKESEDDVSDALDEMVEEASSSTTITNKKYTLHSIAIFVFFVYNNLYFLHF</sequence>
<dbReference type="Proteomes" id="UP000887116">
    <property type="component" value="Unassembled WGS sequence"/>
</dbReference>
<feature type="compositionally biased region" description="Basic and acidic residues" evidence="1">
    <location>
        <begin position="327"/>
        <end position="341"/>
    </location>
</feature>
<dbReference type="EMBL" id="BMAO01024740">
    <property type="protein sequence ID" value="GFQ97363.1"/>
    <property type="molecule type" value="Genomic_DNA"/>
</dbReference>
<protein>
    <submittedName>
        <fullName evidence="4">Uncharacterized protein</fullName>
    </submittedName>
</protein>
<keyword evidence="2" id="KW-0812">Transmembrane</keyword>
<keyword evidence="3" id="KW-0732">Signal</keyword>